<name>A0A917GFG3_9MICC</name>
<feature type="transmembrane region" description="Helical" evidence="1">
    <location>
        <begin position="177"/>
        <end position="196"/>
    </location>
</feature>
<sequence>METSRLPRPEDGPFAARTVPGEFDLDGGQVVDLFDAAARIESRGYSDRSVHRKYGYDSVFDLAGDVVTSGPRHRAEVVATPVAYSLTKAWLRAALLVMGAVLAALVQAQLGAGSFEMIAAGCSGWILGQAVAGITWYRLRFDAKERAARYGGVVALVCAGAAVVGVGALLLTGALGAAGVGLILGWVAYALAVSLLTVMDRVAVPLTVMVVAVALQLTTWLIAPQAGAAPGWLSVLPALAAVTVVTVYTVRSVLAHEETGSPDLADLRGVFVPVAQSVLLAAALVVALSAVPDSHGTAFVATAVLVVACTDPGIVALRGRLSWFAHRSTSLLWSRRFAWSMASLAVLMVAMLAAALVIVIVEVTGAELEQLTTTLVGTVVFSVLATLSSVLTAFGAQSEGLFPAVLALAVMLAFASLAGGAILLISALACLAGLALLIHQFSDARVFS</sequence>
<accession>A0A917GFG3</accession>
<feature type="transmembrane region" description="Helical" evidence="1">
    <location>
        <begin position="229"/>
        <end position="250"/>
    </location>
</feature>
<feature type="transmembrane region" description="Helical" evidence="1">
    <location>
        <begin position="118"/>
        <end position="139"/>
    </location>
</feature>
<dbReference type="Proteomes" id="UP000638848">
    <property type="component" value="Unassembled WGS sequence"/>
</dbReference>
<feature type="transmembrane region" description="Helical" evidence="1">
    <location>
        <begin position="406"/>
        <end position="438"/>
    </location>
</feature>
<evidence type="ECO:0000256" key="1">
    <source>
        <dbReference type="SAM" id="Phobius"/>
    </source>
</evidence>
<dbReference type="AlphaFoldDB" id="A0A917GFG3"/>
<dbReference type="EMBL" id="BMEQ01000001">
    <property type="protein sequence ID" value="GGG42565.1"/>
    <property type="molecule type" value="Genomic_DNA"/>
</dbReference>
<keyword evidence="1" id="KW-0472">Membrane</keyword>
<organism evidence="2 3">
    <name type="scientific">Kocuria dechangensis</name>
    <dbReference type="NCBI Taxonomy" id="1176249"/>
    <lineage>
        <taxon>Bacteria</taxon>
        <taxon>Bacillati</taxon>
        <taxon>Actinomycetota</taxon>
        <taxon>Actinomycetes</taxon>
        <taxon>Micrococcales</taxon>
        <taxon>Micrococcaceae</taxon>
        <taxon>Kocuria</taxon>
    </lineage>
</organism>
<feature type="transmembrane region" description="Helical" evidence="1">
    <location>
        <begin position="337"/>
        <end position="361"/>
    </location>
</feature>
<feature type="transmembrane region" description="Helical" evidence="1">
    <location>
        <begin position="373"/>
        <end position="394"/>
    </location>
</feature>
<proteinExistence type="predicted"/>
<reference evidence="2" key="1">
    <citation type="journal article" date="2014" name="Int. J. Syst. Evol. Microbiol.">
        <title>Complete genome sequence of Corynebacterium casei LMG S-19264T (=DSM 44701T), isolated from a smear-ripened cheese.</title>
        <authorList>
            <consortium name="US DOE Joint Genome Institute (JGI-PGF)"/>
            <person name="Walter F."/>
            <person name="Albersmeier A."/>
            <person name="Kalinowski J."/>
            <person name="Ruckert C."/>
        </authorList>
    </citation>
    <scope>NUCLEOTIDE SEQUENCE</scope>
    <source>
        <strain evidence="2">CGMCC 1.12187</strain>
    </source>
</reference>
<reference evidence="2" key="2">
    <citation type="submission" date="2020-09" db="EMBL/GenBank/DDBJ databases">
        <authorList>
            <person name="Sun Q."/>
            <person name="Zhou Y."/>
        </authorList>
    </citation>
    <scope>NUCLEOTIDE SEQUENCE</scope>
    <source>
        <strain evidence="2">CGMCC 1.12187</strain>
    </source>
</reference>
<keyword evidence="1" id="KW-1133">Transmembrane helix</keyword>
<keyword evidence="1" id="KW-0812">Transmembrane</keyword>
<gene>
    <name evidence="2" type="ORF">GCM10011374_01160</name>
</gene>
<evidence type="ECO:0000313" key="2">
    <source>
        <dbReference type="EMBL" id="GGG42565.1"/>
    </source>
</evidence>
<comment type="caution">
    <text evidence="2">The sequence shown here is derived from an EMBL/GenBank/DDBJ whole genome shotgun (WGS) entry which is preliminary data.</text>
</comment>
<dbReference type="RefSeq" id="WP_188533893.1">
    <property type="nucleotide sequence ID" value="NZ_BMEQ01000001.1"/>
</dbReference>
<keyword evidence="3" id="KW-1185">Reference proteome</keyword>
<feature type="transmembrane region" description="Helical" evidence="1">
    <location>
        <begin position="297"/>
        <end position="317"/>
    </location>
</feature>
<evidence type="ECO:0000313" key="3">
    <source>
        <dbReference type="Proteomes" id="UP000638848"/>
    </source>
</evidence>
<feature type="transmembrane region" description="Helical" evidence="1">
    <location>
        <begin position="203"/>
        <end position="223"/>
    </location>
</feature>
<protein>
    <submittedName>
        <fullName evidence="2">Uncharacterized protein</fullName>
    </submittedName>
</protein>
<feature type="transmembrane region" description="Helical" evidence="1">
    <location>
        <begin position="270"/>
        <end position="291"/>
    </location>
</feature>
<feature type="transmembrane region" description="Helical" evidence="1">
    <location>
        <begin position="151"/>
        <end position="171"/>
    </location>
</feature>
<feature type="transmembrane region" description="Helical" evidence="1">
    <location>
        <begin position="93"/>
        <end position="112"/>
    </location>
</feature>